<evidence type="ECO:0000256" key="7">
    <source>
        <dbReference type="ARBA" id="ARBA00023157"/>
    </source>
</evidence>
<dbReference type="InterPro" id="IPR011118">
    <property type="entry name" value="Tannase/feruloyl_esterase"/>
</dbReference>
<evidence type="ECO:0000256" key="5">
    <source>
        <dbReference type="ARBA" id="ARBA00022801"/>
    </source>
</evidence>
<dbReference type="Gene3D" id="3.40.50.1820">
    <property type="entry name" value="alpha/beta hydrolase"/>
    <property type="match status" value="1"/>
</dbReference>
<protein>
    <recommendedName>
        <fullName evidence="8">Carboxylic ester hydrolase</fullName>
        <ecNumber evidence="8">3.1.1.-</ecNumber>
    </recommendedName>
</protein>
<evidence type="ECO:0000313" key="9">
    <source>
        <dbReference type="EMBL" id="KAK3293857.1"/>
    </source>
</evidence>
<keyword evidence="10" id="KW-1185">Reference proteome</keyword>
<accession>A0AAE0HC36</accession>
<keyword evidence="6" id="KW-0106">Calcium</keyword>
<reference evidence="9" key="1">
    <citation type="journal article" date="2023" name="Mol. Phylogenet. Evol.">
        <title>Genome-scale phylogeny and comparative genomics of the fungal order Sordariales.</title>
        <authorList>
            <person name="Hensen N."/>
            <person name="Bonometti L."/>
            <person name="Westerberg I."/>
            <person name="Brannstrom I.O."/>
            <person name="Guillou S."/>
            <person name="Cros-Aarteil S."/>
            <person name="Calhoun S."/>
            <person name="Haridas S."/>
            <person name="Kuo A."/>
            <person name="Mondo S."/>
            <person name="Pangilinan J."/>
            <person name="Riley R."/>
            <person name="LaButti K."/>
            <person name="Andreopoulos B."/>
            <person name="Lipzen A."/>
            <person name="Chen C."/>
            <person name="Yan M."/>
            <person name="Daum C."/>
            <person name="Ng V."/>
            <person name="Clum A."/>
            <person name="Steindorff A."/>
            <person name="Ohm R.A."/>
            <person name="Martin F."/>
            <person name="Silar P."/>
            <person name="Natvig D.O."/>
            <person name="Lalanne C."/>
            <person name="Gautier V."/>
            <person name="Ament-Velasquez S.L."/>
            <person name="Kruys A."/>
            <person name="Hutchinson M.I."/>
            <person name="Powell A.J."/>
            <person name="Barry K."/>
            <person name="Miller A.N."/>
            <person name="Grigoriev I.V."/>
            <person name="Debuchy R."/>
            <person name="Gladieux P."/>
            <person name="Hiltunen Thoren M."/>
            <person name="Johannesson H."/>
        </authorList>
    </citation>
    <scope>NUCLEOTIDE SEQUENCE</scope>
    <source>
        <strain evidence="9">CBS 168.71</strain>
    </source>
</reference>
<dbReference type="InterPro" id="IPR029058">
    <property type="entry name" value="AB_hydrolase_fold"/>
</dbReference>
<dbReference type="GO" id="GO:0046872">
    <property type="term" value="F:metal ion binding"/>
    <property type="evidence" value="ECO:0007669"/>
    <property type="project" value="UniProtKB-KW"/>
</dbReference>
<name>A0AAE0HC36_9PEZI</name>
<keyword evidence="2" id="KW-0719">Serine esterase</keyword>
<gene>
    <name evidence="9" type="ORF">B0H64DRAFT_361040</name>
</gene>
<evidence type="ECO:0000256" key="1">
    <source>
        <dbReference type="ARBA" id="ARBA00006249"/>
    </source>
</evidence>
<comment type="caution">
    <text evidence="9">The sequence shown here is derived from an EMBL/GenBank/DDBJ whole genome shotgun (WGS) entry which is preliminary data.</text>
</comment>
<reference evidence="9" key="2">
    <citation type="submission" date="2023-06" db="EMBL/GenBank/DDBJ databases">
        <authorList>
            <consortium name="Lawrence Berkeley National Laboratory"/>
            <person name="Haridas S."/>
            <person name="Hensen N."/>
            <person name="Bonometti L."/>
            <person name="Westerberg I."/>
            <person name="Brannstrom I.O."/>
            <person name="Guillou S."/>
            <person name="Cros-Aarteil S."/>
            <person name="Calhoun S."/>
            <person name="Kuo A."/>
            <person name="Mondo S."/>
            <person name="Pangilinan J."/>
            <person name="Riley R."/>
            <person name="Labutti K."/>
            <person name="Andreopoulos B."/>
            <person name="Lipzen A."/>
            <person name="Chen C."/>
            <person name="Yanf M."/>
            <person name="Daum C."/>
            <person name="Ng V."/>
            <person name="Clum A."/>
            <person name="Steindorff A."/>
            <person name="Ohm R."/>
            <person name="Martin F."/>
            <person name="Silar P."/>
            <person name="Natvig D."/>
            <person name="Lalanne C."/>
            <person name="Gautier V."/>
            <person name="Ament-Velasquez S.L."/>
            <person name="Kruys A."/>
            <person name="Hutchinson M.I."/>
            <person name="Powell A.J."/>
            <person name="Barry K."/>
            <person name="Miller A.N."/>
            <person name="Grigoriev I.V."/>
            <person name="Debuchy R."/>
            <person name="Gladieux P."/>
            <person name="Thoren M.H."/>
            <person name="Johannesson H."/>
        </authorList>
    </citation>
    <scope>NUCLEOTIDE SEQUENCE</scope>
    <source>
        <strain evidence="9">CBS 168.71</strain>
    </source>
</reference>
<evidence type="ECO:0000256" key="6">
    <source>
        <dbReference type="ARBA" id="ARBA00022837"/>
    </source>
</evidence>
<keyword evidence="5 8" id="KW-0378">Hydrolase</keyword>
<keyword evidence="7" id="KW-1015">Disulfide bond</keyword>
<keyword evidence="4" id="KW-0732">Signal</keyword>
<dbReference type="Pfam" id="PF07519">
    <property type="entry name" value="Tannase"/>
    <property type="match status" value="1"/>
</dbReference>
<dbReference type="Proteomes" id="UP001278766">
    <property type="component" value="Unassembled WGS sequence"/>
</dbReference>
<keyword evidence="3" id="KW-0479">Metal-binding</keyword>
<proteinExistence type="inferred from homology"/>
<evidence type="ECO:0000256" key="8">
    <source>
        <dbReference type="RuleBase" id="RU361238"/>
    </source>
</evidence>
<evidence type="ECO:0000256" key="4">
    <source>
        <dbReference type="ARBA" id="ARBA00022729"/>
    </source>
</evidence>
<evidence type="ECO:0000313" key="10">
    <source>
        <dbReference type="Proteomes" id="UP001278766"/>
    </source>
</evidence>
<dbReference type="SUPFAM" id="SSF53474">
    <property type="entry name" value="alpha/beta-Hydrolases"/>
    <property type="match status" value="1"/>
</dbReference>
<evidence type="ECO:0000256" key="3">
    <source>
        <dbReference type="ARBA" id="ARBA00022723"/>
    </source>
</evidence>
<dbReference type="RefSeq" id="XP_062657371.1">
    <property type="nucleotide sequence ID" value="XM_062801723.1"/>
</dbReference>
<dbReference type="GO" id="GO:0030600">
    <property type="term" value="F:feruloyl esterase activity"/>
    <property type="evidence" value="ECO:0007669"/>
    <property type="project" value="UniProtKB-ARBA"/>
</dbReference>
<comment type="similarity">
    <text evidence="1 8">Belongs to the tannase family.</text>
</comment>
<dbReference type="PANTHER" id="PTHR33938:SF13">
    <property type="entry name" value="CARBOXYLIC ESTER HYDROLASE"/>
    <property type="match status" value="1"/>
</dbReference>
<dbReference type="GeneID" id="87838671"/>
<dbReference type="PANTHER" id="PTHR33938">
    <property type="entry name" value="FERULOYL ESTERASE B-RELATED"/>
    <property type="match status" value="1"/>
</dbReference>
<sequence length="527" mass="55526">MSVSLLNACSPETFSTLSVFGAEILSINAALVTNYSASVPDAYRFTQPTTELHNATFCNITVSYTHPGQDDNVNVEAWLPINNFNGRLQAVGGGGWVAGGFFLSYGAMNGALADGYATITTNAGLPESPDSWALLSPGNVNLHLLQNLGSVSLNDQATIGKLLVKSFYGKGPEYSYFNGCSQGGRQALMLAQRYPTAYDGIAAGAPASPWTELFPYMLWAQQFMNMLGAYPYGCELDAITAAAVSACDGLDGVVDGVVGDTDACLAHFDPLGLVGTVINCTEAGGEVQISPGAAAVANATWHGTVTADGKQTSYGITPGSDLTGRSSNGQAALAVTNCTTGSCVGAPVDMGVHWIKLFVARDPEFDISNLTHAEFDRLAHLGRQMYGSLIDANDADLAAFRDAGGKMVSFHGLADNIIPPKNTEKYYNEVASIHPDIDNFYRHYNAPGLGHCWGGVSGPPTNLFAQLRAWVENGTAPGPTPVNITDLEGSLQPRILCPYPREAKLDVECGNSSVAECWSCTAKAKAC</sequence>
<dbReference type="EMBL" id="JAUEPN010000005">
    <property type="protein sequence ID" value="KAK3293857.1"/>
    <property type="molecule type" value="Genomic_DNA"/>
</dbReference>
<dbReference type="EC" id="3.1.1.-" evidence="8"/>
<dbReference type="AlphaFoldDB" id="A0AAE0HC36"/>
<evidence type="ECO:0000256" key="2">
    <source>
        <dbReference type="ARBA" id="ARBA00022487"/>
    </source>
</evidence>
<organism evidence="9 10">
    <name type="scientific">Chaetomium fimeti</name>
    <dbReference type="NCBI Taxonomy" id="1854472"/>
    <lineage>
        <taxon>Eukaryota</taxon>
        <taxon>Fungi</taxon>
        <taxon>Dikarya</taxon>
        <taxon>Ascomycota</taxon>
        <taxon>Pezizomycotina</taxon>
        <taxon>Sordariomycetes</taxon>
        <taxon>Sordariomycetidae</taxon>
        <taxon>Sordariales</taxon>
        <taxon>Chaetomiaceae</taxon>
        <taxon>Chaetomium</taxon>
    </lineage>
</organism>